<protein>
    <submittedName>
        <fullName evidence="3">DJ-1/PfpI family protein</fullName>
    </submittedName>
</protein>
<gene>
    <name evidence="3" type="ORF">JIG36_49630</name>
</gene>
<dbReference type="SUPFAM" id="SSF52317">
    <property type="entry name" value="Class I glutamine amidotransferase-like"/>
    <property type="match status" value="1"/>
</dbReference>
<evidence type="ECO:0000313" key="3">
    <source>
        <dbReference type="EMBL" id="MBM2623577.1"/>
    </source>
</evidence>
<accession>A0ABS2AUP4</accession>
<dbReference type="InterPro" id="IPR029062">
    <property type="entry name" value="Class_I_gatase-like"/>
</dbReference>
<dbReference type="RefSeq" id="WP_203383930.1">
    <property type="nucleotide sequence ID" value="NZ_JAENHP010000038.1"/>
</dbReference>
<evidence type="ECO:0000256" key="1">
    <source>
        <dbReference type="SAM" id="SignalP"/>
    </source>
</evidence>
<comment type="caution">
    <text evidence="3">The sequence shown here is derived from an EMBL/GenBank/DDBJ whole genome shotgun (WGS) entry which is preliminary data.</text>
</comment>
<dbReference type="Proteomes" id="UP000632138">
    <property type="component" value="Unassembled WGS sequence"/>
</dbReference>
<feature type="signal peptide" evidence="1">
    <location>
        <begin position="1"/>
        <end position="21"/>
    </location>
</feature>
<dbReference type="PANTHER" id="PTHR43130:SF3">
    <property type="entry name" value="HTH-TYPE TRANSCRIPTIONAL REGULATOR RV1931C"/>
    <property type="match status" value="1"/>
</dbReference>
<dbReference type="InterPro" id="IPR002818">
    <property type="entry name" value="DJ-1/PfpI"/>
</dbReference>
<evidence type="ECO:0000313" key="4">
    <source>
        <dbReference type="Proteomes" id="UP000632138"/>
    </source>
</evidence>
<dbReference type="EMBL" id="JAENHP010000038">
    <property type="protein sequence ID" value="MBM2623577.1"/>
    <property type="molecule type" value="Genomic_DNA"/>
</dbReference>
<dbReference type="InterPro" id="IPR052158">
    <property type="entry name" value="INH-QAR"/>
</dbReference>
<organism evidence="3 4">
    <name type="scientific">Paractinoplanes ovalisporus</name>
    <dbReference type="NCBI Taxonomy" id="2810368"/>
    <lineage>
        <taxon>Bacteria</taxon>
        <taxon>Bacillati</taxon>
        <taxon>Actinomycetota</taxon>
        <taxon>Actinomycetes</taxon>
        <taxon>Micromonosporales</taxon>
        <taxon>Micromonosporaceae</taxon>
        <taxon>Paractinoplanes</taxon>
    </lineage>
</organism>
<dbReference type="Pfam" id="PF01965">
    <property type="entry name" value="DJ-1_PfpI"/>
    <property type="match status" value="1"/>
</dbReference>
<dbReference type="Gene3D" id="3.40.50.880">
    <property type="match status" value="1"/>
</dbReference>
<dbReference type="PANTHER" id="PTHR43130">
    <property type="entry name" value="ARAC-FAMILY TRANSCRIPTIONAL REGULATOR"/>
    <property type="match status" value="1"/>
</dbReference>
<feature type="chain" id="PRO_5045642966" evidence="1">
    <location>
        <begin position="22"/>
        <end position="238"/>
    </location>
</feature>
<keyword evidence="1" id="KW-0732">Signal</keyword>
<proteinExistence type="predicted"/>
<reference evidence="3 4" key="1">
    <citation type="submission" date="2021-01" db="EMBL/GenBank/DDBJ databases">
        <title>Actinoplanes sp. nov. LDG1-06 isolated from lichen.</title>
        <authorList>
            <person name="Saeng-In P."/>
            <person name="Phongsopitanun W."/>
            <person name="Kanchanasin P."/>
            <person name="Yuki M."/>
            <person name="Kudo T."/>
            <person name="Ohkuma M."/>
            <person name="Tanasupawat S."/>
        </authorList>
    </citation>
    <scope>NUCLEOTIDE SEQUENCE [LARGE SCALE GENOMIC DNA]</scope>
    <source>
        <strain evidence="3 4">LDG1-06</strain>
    </source>
</reference>
<keyword evidence="4" id="KW-1185">Reference proteome</keyword>
<dbReference type="CDD" id="cd03139">
    <property type="entry name" value="GATase1_PfpI_2"/>
    <property type="match status" value="1"/>
</dbReference>
<sequence>MERRTLFGAAAVAGVAAAGLAAEPASATKGRRWSPDNPMRVQIVMFDGVEEQDFAGPFDVFSLADRQSGGAVKVGYVTPAEPRTITAAWGTQVVIPTGWSPSDADVIVVPGGGFGRPDGPGVWAEIKSGVLPRKLADAADGHRLVASFCTGVIVVAAAGLVTGRPATTHQNAKAELARRGGTVVDARVVDDRDLVTAAGVTSGLDLALHLVRREISAAVAVRVENILEYQARGTVWTP</sequence>
<feature type="domain" description="DJ-1/PfpI" evidence="2">
    <location>
        <begin position="39"/>
        <end position="212"/>
    </location>
</feature>
<evidence type="ECO:0000259" key="2">
    <source>
        <dbReference type="Pfam" id="PF01965"/>
    </source>
</evidence>
<name>A0ABS2AUP4_9ACTN</name>